<dbReference type="Proteomes" id="UP000245207">
    <property type="component" value="Unassembled WGS sequence"/>
</dbReference>
<dbReference type="GO" id="GO:0005634">
    <property type="term" value="C:nucleus"/>
    <property type="evidence" value="ECO:0007669"/>
    <property type="project" value="UniProtKB-SubCell"/>
</dbReference>
<keyword evidence="5" id="KW-0862">Zinc</keyword>
<dbReference type="GO" id="GO:0010200">
    <property type="term" value="P:response to chitin"/>
    <property type="evidence" value="ECO:0007669"/>
    <property type="project" value="TreeGrafter"/>
</dbReference>
<evidence type="ECO:0000256" key="8">
    <source>
        <dbReference type="ARBA" id="ARBA00023242"/>
    </source>
</evidence>
<dbReference type="PANTHER" id="PTHR26374:SF413">
    <property type="entry name" value="ZINC FINGER C2H2-TYPE_INTEGRASE DNA-BINDING DOMAIN-CONTAINING PROTEIN-RELATED"/>
    <property type="match status" value="1"/>
</dbReference>
<sequence>MTIDMKKTNRNQSDQRTTMIVKHLEENRGFQDNTHQGEFECKTCKKRFQSYQALGGHTASHKMINFNNKIDNELNLNYVPTVLHECKICAKEFKTAQALGSHMRIHNLGNGLNVVEENRGFQDNTDQGEFECETCKKRFQSNQALGDHTASHKKIKPNNKIDNELSLNYVPTVSSSLHECKICAKEFKTAQALGSHMRIHNLGKGSSISSVSSTRKIVCDQKTSKIKGSPNLYELVEEFINLSGGSPSISNVE</sequence>
<keyword evidence="3" id="KW-0677">Repeat</keyword>
<dbReference type="STRING" id="35608.A0A2U1QEV0"/>
<reference evidence="11 12" key="1">
    <citation type="journal article" date="2018" name="Mol. Plant">
        <title>The genome of Artemisia annua provides insight into the evolution of Asteraceae family and artemisinin biosynthesis.</title>
        <authorList>
            <person name="Shen Q."/>
            <person name="Zhang L."/>
            <person name="Liao Z."/>
            <person name="Wang S."/>
            <person name="Yan T."/>
            <person name="Shi P."/>
            <person name="Liu M."/>
            <person name="Fu X."/>
            <person name="Pan Q."/>
            <person name="Wang Y."/>
            <person name="Lv Z."/>
            <person name="Lu X."/>
            <person name="Zhang F."/>
            <person name="Jiang W."/>
            <person name="Ma Y."/>
            <person name="Chen M."/>
            <person name="Hao X."/>
            <person name="Li L."/>
            <person name="Tang Y."/>
            <person name="Lv G."/>
            <person name="Zhou Y."/>
            <person name="Sun X."/>
            <person name="Brodelius P.E."/>
            <person name="Rose J.K.C."/>
            <person name="Tang K."/>
        </authorList>
    </citation>
    <scope>NUCLEOTIDE SEQUENCE [LARGE SCALE GENOMIC DNA]</scope>
    <source>
        <strain evidence="12">cv. Huhao1</strain>
        <tissue evidence="11">Leaf</tissue>
    </source>
</reference>
<evidence type="ECO:0000259" key="10">
    <source>
        <dbReference type="PROSITE" id="PS50157"/>
    </source>
</evidence>
<evidence type="ECO:0000256" key="4">
    <source>
        <dbReference type="ARBA" id="ARBA00022771"/>
    </source>
</evidence>
<keyword evidence="2" id="KW-0479">Metal-binding</keyword>
<dbReference type="InterPro" id="IPR013087">
    <property type="entry name" value="Znf_C2H2_type"/>
</dbReference>
<keyword evidence="4 9" id="KW-0863">Zinc-finger</keyword>
<evidence type="ECO:0000256" key="6">
    <source>
        <dbReference type="ARBA" id="ARBA00023015"/>
    </source>
</evidence>
<evidence type="ECO:0000256" key="2">
    <source>
        <dbReference type="ARBA" id="ARBA00022723"/>
    </source>
</evidence>
<dbReference type="EMBL" id="PKPP01000173">
    <property type="protein sequence ID" value="PWA96530.1"/>
    <property type="molecule type" value="Genomic_DNA"/>
</dbReference>
<accession>A0A2U1QEV0</accession>
<evidence type="ECO:0000256" key="9">
    <source>
        <dbReference type="PROSITE-ProRule" id="PRU00042"/>
    </source>
</evidence>
<dbReference type="PANTHER" id="PTHR26374">
    <property type="entry name" value="ZINC FINGER PROTEIN ZAT5"/>
    <property type="match status" value="1"/>
</dbReference>
<evidence type="ECO:0000256" key="5">
    <source>
        <dbReference type="ARBA" id="ARBA00022833"/>
    </source>
</evidence>
<proteinExistence type="predicted"/>
<organism evidence="11 12">
    <name type="scientific">Artemisia annua</name>
    <name type="common">Sweet wormwood</name>
    <dbReference type="NCBI Taxonomy" id="35608"/>
    <lineage>
        <taxon>Eukaryota</taxon>
        <taxon>Viridiplantae</taxon>
        <taxon>Streptophyta</taxon>
        <taxon>Embryophyta</taxon>
        <taxon>Tracheophyta</taxon>
        <taxon>Spermatophyta</taxon>
        <taxon>Magnoliopsida</taxon>
        <taxon>eudicotyledons</taxon>
        <taxon>Gunneridae</taxon>
        <taxon>Pentapetalae</taxon>
        <taxon>asterids</taxon>
        <taxon>campanulids</taxon>
        <taxon>Asterales</taxon>
        <taxon>Asteraceae</taxon>
        <taxon>Asteroideae</taxon>
        <taxon>Anthemideae</taxon>
        <taxon>Artemisiinae</taxon>
        <taxon>Artemisia</taxon>
    </lineage>
</organism>
<evidence type="ECO:0000313" key="11">
    <source>
        <dbReference type="EMBL" id="PWA96530.1"/>
    </source>
</evidence>
<dbReference type="PROSITE" id="PS50157">
    <property type="entry name" value="ZINC_FINGER_C2H2_2"/>
    <property type="match status" value="4"/>
</dbReference>
<evidence type="ECO:0000256" key="7">
    <source>
        <dbReference type="ARBA" id="ARBA00023163"/>
    </source>
</evidence>
<dbReference type="InterPro" id="IPR036236">
    <property type="entry name" value="Znf_C2H2_sf"/>
</dbReference>
<evidence type="ECO:0000256" key="1">
    <source>
        <dbReference type="ARBA" id="ARBA00004123"/>
    </source>
</evidence>
<dbReference type="Gene3D" id="3.30.160.60">
    <property type="entry name" value="Classic Zinc Finger"/>
    <property type="match status" value="3"/>
</dbReference>
<evidence type="ECO:0000313" key="12">
    <source>
        <dbReference type="Proteomes" id="UP000245207"/>
    </source>
</evidence>
<comment type="subcellular location">
    <subcellularLocation>
        <location evidence="1">Nucleus</location>
    </subcellularLocation>
</comment>
<dbReference type="SMART" id="SM00355">
    <property type="entry name" value="ZnF_C2H2"/>
    <property type="match status" value="4"/>
</dbReference>
<evidence type="ECO:0000256" key="3">
    <source>
        <dbReference type="ARBA" id="ARBA00022737"/>
    </source>
</evidence>
<feature type="domain" description="C2H2-type" evidence="10">
    <location>
        <begin position="178"/>
        <end position="205"/>
    </location>
</feature>
<keyword evidence="7" id="KW-0804">Transcription</keyword>
<dbReference type="PROSITE" id="PS00028">
    <property type="entry name" value="ZINC_FINGER_C2H2_1"/>
    <property type="match status" value="4"/>
</dbReference>
<feature type="domain" description="C2H2-type" evidence="10">
    <location>
        <begin position="84"/>
        <end position="106"/>
    </location>
</feature>
<dbReference type="SUPFAM" id="SSF57667">
    <property type="entry name" value="beta-beta-alpha zinc fingers"/>
    <property type="match status" value="2"/>
</dbReference>
<keyword evidence="12" id="KW-1185">Reference proteome</keyword>
<keyword evidence="8" id="KW-0539">Nucleus</keyword>
<dbReference type="OrthoDB" id="9451254at2759"/>
<gene>
    <name evidence="11" type="ORF">CTI12_AA027900</name>
</gene>
<keyword evidence="6" id="KW-0805">Transcription regulation</keyword>
<name>A0A2U1QEV0_ARTAN</name>
<feature type="domain" description="C2H2-type" evidence="10">
    <location>
        <begin position="39"/>
        <end position="61"/>
    </location>
</feature>
<dbReference type="AlphaFoldDB" id="A0A2U1QEV0"/>
<feature type="domain" description="C2H2-type" evidence="10">
    <location>
        <begin position="130"/>
        <end position="157"/>
    </location>
</feature>
<comment type="caution">
    <text evidence="11">The sequence shown here is derived from an EMBL/GenBank/DDBJ whole genome shotgun (WGS) entry which is preliminary data.</text>
</comment>
<dbReference type="GO" id="GO:0008270">
    <property type="term" value="F:zinc ion binding"/>
    <property type="evidence" value="ECO:0007669"/>
    <property type="project" value="UniProtKB-KW"/>
</dbReference>
<protein>
    <submittedName>
        <fullName evidence="11">Zinc finger, C2H2</fullName>
    </submittedName>
</protein>
<dbReference type="Pfam" id="PF13912">
    <property type="entry name" value="zf-C2H2_6"/>
    <property type="match status" value="4"/>
</dbReference>